<dbReference type="SMART" id="SM00829">
    <property type="entry name" value="PKS_ER"/>
    <property type="match status" value="1"/>
</dbReference>
<gene>
    <name evidence="2" type="ORF">AC579_5105</name>
</gene>
<dbReference type="PANTHER" id="PTHR45033">
    <property type="match status" value="1"/>
</dbReference>
<feature type="domain" description="Enoyl reductase (ER)" evidence="1">
    <location>
        <begin position="19"/>
        <end position="205"/>
    </location>
</feature>
<reference evidence="2 3" key="1">
    <citation type="submission" date="2015-07" db="EMBL/GenBank/DDBJ databases">
        <title>Comparative genomics of the Sigatoka disease complex on banana suggests a link between parallel evolutionary changes in Pseudocercospora fijiensis and Pseudocercospora eumusae and increased virulence on the banana host.</title>
        <authorList>
            <person name="Chang T.-C."/>
            <person name="Salvucci A."/>
            <person name="Crous P.W."/>
            <person name="Stergiopoulos I."/>
        </authorList>
    </citation>
    <scope>NUCLEOTIDE SEQUENCE [LARGE SCALE GENOMIC DNA]</scope>
    <source>
        <strain evidence="2 3">CBS 116634</strain>
    </source>
</reference>
<accession>A0A139INI1</accession>
<evidence type="ECO:0000313" key="2">
    <source>
        <dbReference type="EMBL" id="KXT16142.1"/>
    </source>
</evidence>
<dbReference type="Pfam" id="PF00107">
    <property type="entry name" value="ADH_zinc_N"/>
    <property type="match status" value="1"/>
</dbReference>
<dbReference type="PANTHER" id="PTHR45033:SF2">
    <property type="entry name" value="ZINC-TYPE ALCOHOL DEHYDROGENASE-LIKE PROTEIN C1773.06C"/>
    <property type="match status" value="1"/>
</dbReference>
<proteinExistence type="predicted"/>
<evidence type="ECO:0000313" key="3">
    <source>
        <dbReference type="Proteomes" id="UP000073492"/>
    </source>
</evidence>
<dbReference type="SUPFAM" id="SSF50129">
    <property type="entry name" value="GroES-like"/>
    <property type="match status" value="1"/>
</dbReference>
<dbReference type="Gene3D" id="3.90.180.10">
    <property type="entry name" value="Medium-chain alcohol dehydrogenases, catalytic domain"/>
    <property type="match status" value="1"/>
</dbReference>
<protein>
    <recommendedName>
        <fullName evidence="1">Enoyl reductase (ER) domain-containing protein</fullName>
    </recommendedName>
</protein>
<keyword evidence="3" id="KW-1185">Reference proteome</keyword>
<sequence length="206" mass="21947">MAATIPTTTSQWTMAANEGFDGLRLEEKVPLPELKSTECLIKIEAASLNYRNIAISTGKYIRESKVRIIPGSDGAGTIILVGSEDGFITQEILGTSLGSHRDGVLRQYAVFDETTLVPAPNSLSLREASTLPCAATTAGNALYWMFAAQIALAAGATVTATISSDVKGEELKKLGVHHVINYKADPSWGETAKKLTKDGQGLDHIN</sequence>
<dbReference type="Pfam" id="PF08240">
    <property type="entry name" value="ADH_N"/>
    <property type="match status" value="1"/>
</dbReference>
<dbReference type="SUPFAM" id="SSF51735">
    <property type="entry name" value="NAD(P)-binding Rossmann-fold domains"/>
    <property type="match status" value="1"/>
</dbReference>
<dbReference type="AlphaFoldDB" id="A0A139INI1"/>
<comment type="caution">
    <text evidence="2">The sequence shown here is derived from an EMBL/GenBank/DDBJ whole genome shotgun (WGS) entry which is preliminary data.</text>
</comment>
<dbReference type="InterPro" id="IPR013154">
    <property type="entry name" value="ADH-like_N"/>
</dbReference>
<dbReference type="InterPro" id="IPR013149">
    <property type="entry name" value="ADH-like_C"/>
</dbReference>
<dbReference type="InterPro" id="IPR020843">
    <property type="entry name" value="ER"/>
</dbReference>
<dbReference type="OrthoDB" id="9930022at2759"/>
<dbReference type="EMBL" id="LFZO01000044">
    <property type="protein sequence ID" value="KXT16142.1"/>
    <property type="molecule type" value="Genomic_DNA"/>
</dbReference>
<dbReference type="STRING" id="113226.A0A139INI1"/>
<name>A0A139INI1_9PEZI</name>
<organism evidence="2 3">
    <name type="scientific">Pseudocercospora musae</name>
    <dbReference type="NCBI Taxonomy" id="113226"/>
    <lineage>
        <taxon>Eukaryota</taxon>
        <taxon>Fungi</taxon>
        <taxon>Dikarya</taxon>
        <taxon>Ascomycota</taxon>
        <taxon>Pezizomycotina</taxon>
        <taxon>Dothideomycetes</taxon>
        <taxon>Dothideomycetidae</taxon>
        <taxon>Mycosphaerellales</taxon>
        <taxon>Mycosphaerellaceae</taxon>
        <taxon>Pseudocercospora</taxon>
    </lineage>
</organism>
<dbReference type="Proteomes" id="UP000073492">
    <property type="component" value="Unassembled WGS sequence"/>
</dbReference>
<dbReference type="GO" id="GO:0016491">
    <property type="term" value="F:oxidoreductase activity"/>
    <property type="evidence" value="ECO:0007669"/>
    <property type="project" value="InterPro"/>
</dbReference>
<dbReference type="InterPro" id="IPR052711">
    <property type="entry name" value="Zinc_ADH-like"/>
</dbReference>
<evidence type="ECO:0000259" key="1">
    <source>
        <dbReference type="SMART" id="SM00829"/>
    </source>
</evidence>
<dbReference type="Gene3D" id="3.40.50.720">
    <property type="entry name" value="NAD(P)-binding Rossmann-like Domain"/>
    <property type="match status" value="1"/>
</dbReference>
<dbReference type="InterPro" id="IPR036291">
    <property type="entry name" value="NAD(P)-bd_dom_sf"/>
</dbReference>
<dbReference type="InterPro" id="IPR011032">
    <property type="entry name" value="GroES-like_sf"/>
</dbReference>